<reference evidence="2 3" key="1">
    <citation type="submission" date="2020-02" db="EMBL/GenBank/DDBJ databases">
        <title>Draft Genome Sequence of Verrucosispora sp. Strain CWR15, Isolated from Gulf of Mexico Sponge.</title>
        <authorList>
            <person name="Kennedy S.J."/>
            <person name="Cella E."/>
            <person name="Azarian T."/>
            <person name="Baker B.J."/>
            <person name="Shaw L.N."/>
        </authorList>
    </citation>
    <scope>NUCLEOTIDE SEQUENCE [LARGE SCALE GENOMIC DNA]</scope>
    <source>
        <strain evidence="2 3">CWR15</strain>
    </source>
</reference>
<name>A0A6M1L7R3_9ACTN</name>
<sequence length="137" mass="13993">MSVVLVRVTAVGGAVGTVVAAFGLPWVWYGDMAVRLTEFPGWAGYAGAAVLFHVLTGWAVAEPRRRGWLPLVAGGVGVVTVVAAVVVMADYAEVFLGPLVPAVRPSLGPGGPVAVLAALVSLAAVAAARSLRFSRSR</sequence>
<dbReference type="AlphaFoldDB" id="A0A6M1L7R3"/>
<feature type="transmembrane region" description="Helical" evidence="1">
    <location>
        <begin position="109"/>
        <end position="128"/>
    </location>
</feature>
<gene>
    <name evidence="2" type="ORF">ENC19_17215</name>
</gene>
<feature type="transmembrane region" description="Helical" evidence="1">
    <location>
        <begin position="7"/>
        <end position="29"/>
    </location>
</feature>
<feature type="transmembrane region" description="Helical" evidence="1">
    <location>
        <begin position="68"/>
        <end position="89"/>
    </location>
</feature>
<organism evidence="2 3">
    <name type="scientific">Verrucosispora sioxanthis</name>
    <dbReference type="NCBI Taxonomy" id="2499994"/>
    <lineage>
        <taxon>Bacteria</taxon>
        <taxon>Bacillati</taxon>
        <taxon>Actinomycetota</taxon>
        <taxon>Actinomycetes</taxon>
        <taxon>Micromonosporales</taxon>
        <taxon>Micromonosporaceae</taxon>
        <taxon>Micromonospora</taxon>
    </lineage>
</organism>
<keyword evidence="1" id="KW-0812">Transmembrane</keyword>
<comment type="caution">
    <text evidence="2">The sequence shown here is derived from an EMBL/GenBank/DDBJ whole genome shotgun (WGS) entry which is preliminary data.</text>
</comment>
<evidence type="ECO:0000256" key="1">
    <source>
        <dbReference type="SAM" id="Phobius"/>
    </source>
</evidence>
<keyword evidence="1" id="KW-0472">Membrane</keyword>
<protein>
    <submittedName>
        <fullName evidence="2">Uncharacterized protein</fullName>
    </submittedName>
</protein>
<dbReference type="Proteomes" id="UP000478148">
    <property type="component" value="Unassembled WGS sequence"/>
</dbReference>
<dbReference type="EMBL" id="SAIY01000005">
    <property type="protein sequence ID" value="NGM14280.1"/>
    <property type="molecule type" value="Genomic_DNA"/>
</dbReference>
<evidence type="ECO:0000313" key="2">
    <source>
        <dbReference type="EMBL" id="NGM14280.1"/>
    </source>
</evidence>
<accession>A0A6M1L7R3</accession>
<evidence type="ECO:0000313" key="3">
    <source>
        <dbReference type="Proteomes" id="UP000478148"/>
    </source>
</evidence>
<feature type="transmembrane region" description="Helical" evidence="1">
    <location>
        <begin position="41"/>
        <end position="61"/>
    </location>
</feature>
<keyword evidence="3" id="KW-1185">Reference proteome</keyword>
<proteinExistence type="predicted"/>
<keyword evidence="1" id="KW-1133">Transmembrane helix</keyword>
<dbReference type="RefSeq" id="WP_164448164.1">
    <property type="nucleotide sequence ID" value="NZ_SAIY01000005.1"/>
</dbReference>